<dbReference type="AlphaFoldDB" id="A0AA88GD90"/>
<dbReference type="RefSeq" id="XP_044543570.1">
    <property type="nucleotide sequence ID" value="XM_044686568.1"/>
</dbReference>
<feature type="compositionally biased region" description="Basic and acidic residues" evidence="2">
    <location>
        <begin position="48"/>
        <end position="57"/>
    </location>
</feature>
<comment type="caution">
    <text evidence="3">The sequence shown here is derived from an EMBL/GenBank/DDBJ whole genome shotgun (WGS) entry which is preliminary data.</text>
</comment>
<dbReference type="Proteomes" id="UP000816034">
    <property type="component" value="Unassembled WGS sequence"/>
</dbReference>
<evidence type="ECO:0000313" key="3">
    <source>
        <dbReference type="EMBL" id="KAG2374396.1"/>
    </source>
</evidence>
<feature type="region of interest" description="Disordered" evidence="2">
    <location>
        <begin position="14"/>
        <end position="84"/>
    </location>
</feature>
<feature type="region of interest" description="Disordered" evidence="2">
    <location>
        <begin position="189"/>
        <end position="208"/>
    </location>
</feature>
<keyword evidence="1" id="KW-0175">Coiled coil</keyword>
<organism evidence="3 4">
    <name type="scientific">Naegleria lovaniensis</name>
    <name type="common">Amoeba</name>
    <dbReference type="NCBI Taxonomy" id="51637"/>
    <lineage>
        <taxon>Eukaryota</taxon>
        <taxon>Discoba</taxon>
        <taxon>Heterolobosea</taxon>
        <taxon>Tetramitia</taxon>
        <taxon>Eutetramitia</taxon>
        <taxon>Vahlkampfiidae</taxon>
        <taxon>Naegleria</taxon>
    </lineage>
</organism>
<evidence type="ECO:0000256" key="1">
    <source>
        <dbReference type="SAM" id="Coils"/>
    </source>
</evidence>
<gene>
    <name evidence="3" type="ORF">C9374_010966</name>
</gene>
<evidence type="ECO:0000256" key="2">
    <source>
        <dbReference type="SAM" id="MobiDB-lite"/>
    </source>
</evidence>
<name>A0AA88GD90_NAELO</name>
<sequence length="302" mass="34600">MSSLLKNIAFHPFHLGNNQQSSSNNNNNTSTSTTTPSVTTSPVRKNSIAKEHHHDEGQSTTSGLEVSSTNTSKHSRLGSGMAPNALINENNLSQHFQHSTSLSMPKQQEDQEMKKKLKILKKEYLKQKAEMERLAQIALGQQEEIKHKDFQLKKYKQQCEEQASKIGELETQLQIERELCEGAIRMKKQTTSTTENNNNQSANTQQTENDLSLLLDEGLTTKDVMEKTYQFLKDDTFTFMLNTEEYQEEETISSLKQEIAALREENFYLREEKHKLNNEKVHLFELVHQLTQQLGLGNEDKN</sequence>
<evidence type="ECO:0000313" key="4">
    <source>
        <dbReference type="Proteomes" id="UP000816034"/>
    </source>
</evidence>
<feature type="coiled-coil region" evidence="1">
    <location>
        <begin position="245"/>
        <end position="279"/>
    </location>
</feature>
<reference evidence="3 4" key="1">
    <citation type="journal article" date="2018" name="BMC Genomics">
        <title>The genome of Naegleria lovaniensis, the basis for a comparative approach to unravel pathogenicity factors of the human pathogenic amoeba N. fowleri.</title>
        <authorList>
            <person name="Liechti N."/>
            <person name="Schurch N."/>
            <person name="Bruggmann R."/>
            <person name="Wittwer M."/>
        </authorList>
    </citation>
    <scope>NUCLEOTIDE SEQUENCE [LARGE SCALE GENOMIC DNA]</scope>
    <source>
        <strain evidence="3 4">ATCC 30569</strain>
    </source>
</reference>
<dbReference type="EMBL" id="PYSW02000046">
    <property type="protein sequence ID" value="KAG2374396.1"/>
    <property type="molecule type" value="Genomic_DNA"/>
</dbReference>
<protein>
    <submittedName>
        <fullName evidence="3">Uncharacterized protein</fullName>
    </submittedName>
</protein>
<accession>A0AA88GD90</accession>
<feature type="coiled-coil region" evidence="1">
    <location>
        <begin position="110"/>
        <end position="172"/>
    </location>
</feature>
<feature type="compositionally biased region" description="Polar residues" evidence="2">
    <location>
        <begin position="58"/>
        <end position="72"/>
    </location>
</feature>
<feature type="compositionally biased region" description="Low complexity" evidence="2">
    <location>
        <begin position="17"/>
        <end position="43"/>
    </location>
</feature>
<keyword evidence="4" id="KW-1185">Reference proteome</keyword>
<dbReference type="GeneID" id="68103420"/>
<proteinExistence type="predicted"/>